<dbReference type="PROSITE" id="PS00670">
    <property type="entry name" value="D_2_HYDROXYACID_DH_2"/>
    <property type="match status" value="1"/>
</dbReference>
<dbReference type="PANTHER" id="PTHR43026:SF1">
    <property type="entry name" value="2-HYDROXYACID DEHYDROGENASE HOMOLOG 1-RELATED"/>
    <property type="match status" value="1"/>
</dbReference>
<organism evidence="7 8">
    <name type="scientific">Clostridium tepidiprofundi DSM 19306</name>
    <dbReference type="NCBI Taxonomy" id="1121338"/>
    <lineage>
        <taxon>Bacteria</taxon>
        <taxon>Bacillati</taxon>
        <taxon>Bacillota</taxon>
        <taxon>Clostridia</taxon>
        <taxon>Eubacteriales</taxon>
        <taxon>Clostridiaceae</taxon>
        <taxon>Clostridium</taxon>
    </lineage>
</organism>
<dbReference type="STRING" id="1121338.CLTEP_26630"/>
<keyword evidence="8" id="KW-1185">Reference proteome</keyword>
<keyword evidence="3" id="KW-0520">NAD</keyword>
<evidence type="ECO:0000256" key="4">
    <source>
        <dbReference type="RuleBase" id="RU003719"/>
    </source>
</evidence>
<dbReference type="CDD" id="cd12185">
    <property type="entry name" value="HGDH_LDH_like"/>
    <property type="match status" value="1"/>
</dbReference>
<dbReference type="EC" id="1.1.1.-" evidence="7"/>
<feature type="domain" description="D-isomer specific 2-hydroxyacid dehydrogenase NAD-binding" evidence="6">
    <location>
        <begin position="124"/>
        <end position="310"/>
    </location>
</feature>
<evidence type="ECO:0000256" key="1">
    <source>
        <dbReference type="ARBA" id="ARBA00005854"/>
    </source>
</evidence>
<dbReference type="InterPro" id="IPR006140">
    <property type="entry name" value="D-isomer_DH_NAD-bd"/>
</dbReference>
<reference evidence="7 8" key="1">
    <citation type="submission" date="2016-02" db="EMBL/GenBank/DDBJ databases">
        <title>Genome sequence of Clostridium tepidiprofundi DSM 19306.</title>
        <authorList>
            <person name="Poehlein A."/>
            <person name="Daniel R."/>
        </authorList>
    </citation>
    <scope>NUCLEOTIDE SEQUENCE [LARGE SCALE GENOMIC DNA]</scope>
    <source>
        <strain evidence="7 8">DSM 19306</strain>
    </source>
</reference>
<evidence type="ECO:0000256" key="3">
    <source>
        <dbReference type="ARBA" id="ARBA00023027"/>
    </source>
</evidence>
<comment type="similarity">
    <text evidence="1 4">Belongs to the D-isomer specific 2-hydroxyacid dehydrogenase family.</text>
</comment>
<keyword evidence="2 4" id="KW-0560">Oxidoreductase</keyword>
<dbReference type="OrthoDB" id="9805416at2"/>
<proteinExistence type="inferred from homology"/>
<dbReference type="Gene3D" id="3.40.50.720">
    <property type="entry name" value="NAD(P)-binding Rossmann-like Domain"/>
    <property type="match status" value="2"/>
</dbReference>
<dbReference type="PROSITE" id="PS00671">
    <property type="entry name" value="D_2_HYDROXYACID_DH_3"/>
    <property type="match status" value="1"/>
</dbReference>
<name>A0A151AS79_9CLOT</name>
<evidence type="ECO:0000259" key="5">
    <source>
        <dbReference type="Pfam" id="PF00389"/>
    </source>
</evidence>
<dbReference type="PATRIC" id="fig|1121338.3.peg.2777"/>
<evidence type="ECO:0000259" key="6">
    <source>
        <dbReference type="Pfam" id="PF02826"/>
    </source>
</evidence>
<dbReference type="RefSeq" id="WP_066827443.1">
    <property type="nucleotide sequence ID" value="NZ_LTBA01000078.1"/>
</dbReference>
<evidence type="ECO:0000313" key="7">
    <source>
        <dbReference type="EMBL" id="KYH30440.1"/>
    </source>
</evidence>
<dbReference type="Pfam" id="PF00389">
    <property type="entry name" value="2-Hacid_dh"/>
    <property type="match status" value="1"/>
</dbReference>
<sequence length="344" mass="38662">MLQIRTKNKIKPKNTSKMVAYSCSLEEEELFKQYAKEHGIKLIITSQNISEETAGLSLGCRCISINHSTKVTVPLLDTLYKNGVRYISTRTVGYDHIDIEHANKIGMYVGNVRYSPNSVADYTIMLILMVIRQAKLLLKRTDVQNYSLPEKAGREIQELTVGVIGTGVIGSTVISHLKGFGCKILAYDLYPNEEVCKYGEYVDLDVLLQKSDVITLHMPATKDNYHIIDKENIGKMKRNAVIINTGRGSLVNTTALIEAIEEKKLGGAALDVIENETGLFYENYRGKPLANKEIALLNSFSNVIITPHMAFYTEQAVREMVNNSIRSCIQFEKNSRKVWVNMAQ</sequence>
<dbReference type="PANTHER" id="PTHR43026">
    <property type="entry name" value="2-HYDROXYACID DEHYDROGENASE HOMOLOG 1-RELATED"/>
    <property type="match status" value="1"/>
</dbReference>
<protein>
    <submittedName>
        <fullName evidence="7">D-specific alpha-keto acid dehydrogenase</fullName>
        <ecNumber evidence="7">1.1.1.-</ecNumber>
    </submittedName>
</protein>
<comment type="caution">
    <text evidence="7">The sequence shown here is derived from an EMBL/GenBank/DDBJ whole genome shotgun (WGS) entry which is preliminary data.</text>
</comment>
<dbReference type="InterPro" id="IPR006139">
    <property type="entry name" value="D-isomer_2_OHA_DH_cat_dom"/>
</dbReference>
<dbReference type="Proteomes" id="UP000075531">
    <property type="component" value="Unassembled WGS sequence"/>
</dbReference>
<dbReference type="GO" id="GO:0051287">
    <property type="term" value="F:NAD binding"/>
    <property type="evidence" value="ECO:0007669"/>
    <property type="project" value="InterPro"/>
</dbReference>
<feature type="domain" description="D-isomer specific 2-hydroxyacid dehydrogenase catalytic" evidence="5">
    <location>
        <begin position="28"/>
        <end position="336"/>
    </location>
</feature>
<evidence type="ECO:0000313" key="8">
    <source>
        <dbReference type="Proteomes" id="UP000075531"/>
    </source>
</evidence>
<dbReference type="InterPro" id="IPR036291">
    <property type="entry name" value="NAD(P)-bd_dom_sf"/>
</dbReference>
<dbReference type="InterPro" id="IPR058205">
    <property type="entry name" value="D-LDH-like"/>
</dbReference>
<dbReference type="SUPFAM" id="SSF52283">
    <property type="entry name" value="Formate/glycerate dehydrogenase catalytic domain-like"/>
    <property type="match status" value="1"/>
</dbReference>
<dbReference type="SUPFAM" id="SSF51735">
    <property type="entry name" value="NAD(P)-binding Rossmann-fold domains"/>
    <property type="match status" value="1"/>
</dbReference>
<dbReference type="InterPro" id="IPR029753">
    <property type="entry name" value="D-isomer_DH_CS"/>
</dbReference>
<dbReference type="AlphaFoldDB" id="A0A151AS79"/>
<accession>A0A151AS79</accession>
<evidence type="ECO:0000256" key="2">
    <source>
        <dbReference type="ARBA" id="ARBA00023002"/>
    </source>
</evidence>
<dbReference type="EMBL" id="LTBA01000078">
    <property type="protein sequence ID" value="KYH30440.1"/>
    <property type="molecule type" value="Genomic_DNA"/>
</dbReference>
<dbReference type="Pfam" id="PF02826">
    <property type="entry name" value="2-Hacid_dh_C"/>
    <property type="match status" value="1"/>
</dbReference>
<gene>
    <name evidence="7" type="primary">vanH</name>
    <name evidence="7" type="ORF">CLTEP_26630</name>
</gene>
<dbReference type="GO" id="GO:0008720">
    <property type="term" value="F:D-lactate dehydrogenase (NAD+) activity"/>
    <property type="evidence" value="ECO:0007669"/>
    <property type="project" value="TreeGrafter"/>
</dbReference>